<dbReference type="EMBL" id="HBIX01004304">
    <property type="protein sequence ID" value="CAE0710665.1"/>
    <property type="molecule type" value="Transcribed_RNA"/>
</dbReference>
<dbReference type="InterPro" id="IPR051121">
    <property type="entry name" value="FAH"/>
</dbReference>
<dbReference type="InterPro" id="IPR036291">
    <property type="entry name" value="NAD(P)-bd_dom_sf"/>
</dbReference>
<proteinExistence type="inferred from homology"/>
<dbReference type="EMBL" id="HBIX01004299">
    <property type="protein sequence ID" value="CAE0710660.1"/>
    <property type="molecule type" value="Transcribed_RNA"/>
</dbReference>
<dbReference type="Gene3D" id="3.90.850.10">
    <property type="entry name" value="Fumarylacetoacetase-like, C-terminal domain"/>
    <property type="match status" value="1"/>
</dbReference>
<gene>
    <name evidence="4" type="ORF">PAUS00366_LOCUS3387</name>
    <name evidence="5" type="ORF">PAUS00366_LOCUS3388</name>
    <name evidence="6" type="ORF">PAUS00366_LOCUS3389</name>
    <name evidence="7" type="ORF">PAUS00366_LOCUS3390</name>
    <name evidence="8" type="ORF">PAUS00366_LOCUS3392</name>
    <name evidence="9" type="ORF">PAUS00366_LOCUS3393</name>
</gene>
<evidence type="ECO:0000313" key="7">
    <source>
        <dbReference type="EMBL" id="CAE0710663.1"/>
    </source>
</evidence>
<dbReference type="SUPFAM" id="SSF56529">
    <property type="entry name" value="FAH"/>
    <property type="match status" value="1"/>
</dbReference>
<dbReference type="EMBL" id="HBIX01004302">
    <property type="protein sequence ID" value="CAE0710663.1"/>
    <property type="molecule type" value="Transcribed_RNA"/>
</dbReference>
<sequence length="571" mass="61127">MVRLASIEHEGKTKFVAQLSSGYCDLSSIADNARDFFLAGGLERAKELVTQVLSSPTSSPNFIPVDECRLLAPIDGSLVGKFLCIGMNYKDHCTEQNVPLPEEPLVFSKFGHCITGPDMPVAKDEQTEKLDYEVELGVVIGASVPRYTSKEDTHQYIGGFTVVHDVSARDWQLEKNGGQWLLGKSMDGYAPMGPVIVTTDELTLESVHQTGIRCRVNGETLQDSNTEELVFGVDEIIAFVSRFMTLRAGDVIATGTPPGVGCFRNPPRWLVPGDVVECEIDGIGTLTSPIVGPLAKAGPENARNNTALSVQSASVTGRLGAKATTCIVTGGARGLGYGIAARLGMEGANQVVIVDLDTASIDDACERLNKLIPNCHYVGETCDVGDDKVVSQSWKKIAASNNGKIDILVQAAGIVGNTNLKTEDVDPENFDAVFRVNVRGIFNGCKAVLPYMRENKYGRIVNISSIAGKDGNAGMLAYSASKAAVIGLTKTVGKEYAEMGITCNALCPAVVRTQMVEAMPAEQVKYMTDKIPMKRCGTIDEIAAMVLFMVSPEASFTTGFCFDATGGRSVY</sequence>
<dbReference type="EMBL" id="HBIX01004300">
    <property type="protein sequence ID" value="CAE0710661.1"/>
    <property type="molecule type" value="Transcribed_RNA"/>
</dbReference>
<evidence type="ECO:0000313" key="9">
    <source>
        <dbReference type="EMBL" id="CAE0710666.1"/>
    </source>
</evidence>
<dbReference type="InterPro" id="IPR020904">
    <property type="entry name" value="Sc_DH/Rdtase_CS"/>
</dbReference>
<dbReference type="InterPro" id="IPR002347">
    <property type="entry name" value="SDR_fam"/>
</dbReference>
<evidence type="ECO:0000313" key="5">
    <source>
        <dbReference type="EMBL" id="CAE0710661.1"/>
    </source>
</evidence>
<dbReference type="PRINTS" id="PR00081">
    <property type="entry name" value="GDHRDH"/>
</dbReference>
<dbReference type="InterPro" id="IPR036663">
    <property type="entry name" value="Fumarylacetoacetase_C_sf"/>
</dbReference>
<feature type="domain" description="Fumarylacetoacetase-like C-terminal" evidence="3">
    <location>
        <begin position="82"/>
        <end position="290"/>
    </location>
</feature>
<dbReference type="PRINTS" id="PR00080">
    <property type="entry name" value="SDRFAMILY"/>
</dbReference>
<dbReference type="AlphaFoldDB" id="A0A6U9WC38"/>
<dbReference type="Pfam" id="PF01557">
    <property type="entry name" value="FAA_hydrolase"/>
    <property type="match status" value="1"/>
</dbReference>
<protein>
    <recommendedName>
        <fullName evidence="3">Fumarylacetoacetase-like C-terminal domain-containing protein</fullName>
    </recommendedName>
</protein>
<accession>A0A6U9WC38</accession>
<dbReference type="Pfam" id="PF13561">
    <property type="entry name" value="adh_short_C2"/>
    <property type="match status" value="1"/>
</dbReference>
<dbReference type="FunFam" id="3.40.50.720:FF:000084">
    <property type="entry name" value="Short-chain dehydrogenase reductase"/>
    <property type="match status" value="1"/>
</dbReference>
<evidence type="ECO:0000256" key="1">
    <source>
        <dbReference type="ARBA" id="ARBA00010211"/>
    </source>
</evidence>
<reference evidence="6" key="1">
    <citation type="submission" date="2021-01" db="EMBL/GenBank/DDBJ databases">
        <authorList>
            <person name="Corre E."/>
            <person name="Pelletier E."/>
            <person name="Niang G."/>
            <person name="Scheremetjew M."/>
            <person name="Finn R."/>
            <person name="Kale V."/>
            <person name="Holt S."/>
            <person name="Cochrane G."/>
            <person name="Meng A."/>
            <person name="Brown T."/>
            <person name="Cohen L."/>
        </authorList>
    </citation>
    <scope>NUCLEOTIDE SEQUENCE</scope>
    <source>
        <strain evidence="6">10249 10 AB</strain>
    </source>
</reference>
<dbReference type="GO" id="GO:0050163">
    <property type="term" value="F:oxaloacetate tautomerase activity"/>
    <property type="evidence" value="ECO:0007669"/>
    <property type="project" value="UniProtKB-ARBA"/>
</dbReference>
<dbReference type="InterPro" id="IPR011234">
    <property type="entry name" value="Fumarylacetoacetase-like_C"/>
</dbReference>
<evidence type="ECO:0000313" key="8">
    <source>
        <dbReference type="EMBL" id="CAE0710665.1"/>
    </source>
</evidence>
<dbReference type="EMBL" id="HBIX01004301">
    <property type="protein sequence ID" value="CAE0710662.1"/>
    <property type="molecule type" value="Transcribed_RNA"/>
</dbReference>
<dbReference type="GO" id="GO:0006107">
    <property type="term" value="P:oxaloacetate metabolic process"/>
    <property type="evidence" value="ECO:0007669"/>
    <property type="project" value="UniProtKB-ARBA"/>
</dbReference>
<dbReference type="EMBL" id="HBIX01004305">
    <property type="protein sequence ID" value="CAE0710666.1"/>
    <property type="molecule type" value="Transcribed_RNA"/>
</dbReference>
<dbReference type="PROSITE" id="PS00061">
    <property type="entry name" value="ADH_SHORT"/>
    <property type="match status" value="1"/>
</dbReference>
<dbReference type="FunFam" id="3.90.850.10:FF:000002">
    <property type="entry name" value="2-hydroxyhepta-2,4-diene-1,7-dioate isomerase"/>
    <property type="match status" value="1"/>
</dbReference>
<name>A0A6U9WC38_9STRA</name>
<dbReference type="SUPFAM" id="SSF51735">
    <property type="entry name" value="NAD(P)-binding Rossmann-fold domains"/>
    <property type="match status" value="1"/>
</dbReference>
<evidence type="ECO:0000313" key="4">
    <source>
        <dbReference type="EMBL" id="CAE0710660.1"/>
    </source>
</evidence>
<evidence type="ECO:0000259" key="3">
    <source>
        <dbReference type="Pfam" id="PF01557"/>
    </source>
</evidence>
<comment type="similarity">
    <text evidence="1">Belongs to the FAH family.</text>
</comment>
<dbReference type="GO" id="GO:0046872">
    <property type="term" value="F:metal ion binding"/>
    <property type="evidence" value="ECO:0007669"/>
    <property type="project" value="UniProtKB-KW"/>
</dbReference>
<dbReference type="PANTHER" id="PTHR42796:SF4">
    <property type="entry name" value="FUMARYLACETOACETATE HYDROLASE DOMAIN-CONTAINING PROTEIN 2A"/>
    <property type="match status" value="1"/>
</dbReference>
<evidence type="ECO:0000256" key="2">
    <source>
        <dbReference type="ARBA" id="ARBA00022723"/>
    </source>
</evidence>
<evidence type="ECO:0000313" key="6">
    <source>
        <dbReference type="EMBL" id="CAE0710662.1"/>
    </source>
</evidence>
<dbReference type="PANTHER" id="PTHR42796">
    <property type="entry name" value="FUMARYLACETOACETATE HYDROLASE DOMAIN-CONTAINING PROTEIN 2A-RELATED"/>
    <property type="match status" value="1"/>
</dbReference>
<dbReference type="Gene3D" id="3.40.50.720">
    <property type="entry name" value="NAD(P)-binding Rossmann-like Domain"/>
    <property type="match status" value="1"/>
</dbReference>
<keyword evidence="2" id="KW-0479">Metal-binding</keyword>
<organism evidence="6">
    <name type="scientific">Pseudo-nitzschia australis</name>
    <dbReference type="NCBI Taxonomy" id="44445"/>
    <lineage>
        <taxon>Eukaryota</taxon>
        <taxon>Sar</taxon>
        <taxon>Stramenopiles</taxon>
        <taxon>Ochrophyta</taxon>
        <taxon>Bacillariophyta</taxon>
        <taxon>Bacillariophyceae</taxon>
        <taxon>Bacillariophycidae</taxon>
        <taxon>Bacillariales</taxon>
        <taxon>Bacillariaceae</taxon>
        <taxon>Pseudo-nitzschia</taxon>
    </lineage>
</organism>